<accession>A0A517N320</accession>
<name>A0A517N320_9BACT</name>
<dbReference type="EMBL" id="CP036263">
    <property type="protein sequence ID" value="QDT01388.1"/>
    <property type="molecule type" value="Genomic_DNA"/>
</dbReference>
<proteinExistence type="predicted"/>
<dbReference type="AlphaFoldDB" id="A0A517N320"/>
<protein>
    <submittedName>
        <fullName evidence="1">Uncharacterized protein</fullName>
    </submittedName>
</protein>
<evidence type="ECO:0000313" key="1">
    <source>
        <dbReference type="EMBL" id="QDT01388.1"/>
    </source>
</evidence>
<sequence length="62" mass="6630">MEYAAHSSCVSLVLAVNGTENRCSHVDPKGVFLKGEYTPTPPTEAELRVTVDGTLNAHCVLT</sequence>
<dbReference type="Proteomes" id="UP000319852">
    <property type="component" value="Chromosome"/>
</dbReference>
<evidence type="ECO:0000313" key="2">
    <source>
        <dbReference type="Proteomes" id="UP000319852"/>
    </source>
</evidence>
<reference evidence="1 2" key="1">
    <citation type="submission" date="2019-02" db="EMBL/GenBank/DDBJ databases">
        <title>Deep-cultivation of Planctomycetes and their phenomic and genomic characterization uncovers novel biology.</title>
        <authorList>
            <person name="Wiegand S."/>
            <person name="Jogler M."/>
            <person name="Boedeker C."/>
            <person name="Pinto D."/>
            <person name="Vollmers J."/>
            <person name="Rivas-Marin E."/>
            <person name="Kohn T."/>
            <person name="Peeters S.H."/>
            <person name="Heuer A."/>
            <person name="Rast P."/>
            <person name="Oberbeckmann S."/>
            <person name="Bunk B."/>
            <person name="Jeske O."/>
            <person name="Meyerdierks A."/>
            <person name="Storesund J.E."/>
            <person name="Kallscheuer N."/>
            <person name="Luecker S."/>
            <person name="Lage O.M."/>
            <person name="Pohl T."/>
            <person name="Merkel B.J."/>
            <person name="Hornburger P."/>
            <person name="Mueller R.-W."/>
            <person name="Bruemmer F."/>
            <person name="Labrenz M."/>
            <person name="Spormann A.M."/>
            <person name="Op den Camp H."/>
            <person name="Overmann J."/>
            <person name="Amann R."/>
            <person name="Jetten M.S.M."/>
            <person name="Mascher T."/>
            <person name="Medema M.H."/>
            <person name="Devos D.P."/>
            <person name="Kaster A.-K."/>
            <person name="Ovreas L."/>
            <person name="Rohde M."/>
            <person name="Galperin M.Y."/>
            <person name="Jogler C."/>
        </authorList>
    </citation>
    <scope>NUCLEOTIDE SEQUENCE [LARGE SCALE GENOMIC DNA]</scope>
    <source>
        <strain evidence="1 2">HG15A2</strain>
    </source>
</reference>
<dbReference type="KEGG" id="amob:HG15A2_47300"/>
<keyword evidence="2" id="KW-1185">Reference proteome</keyword>
<gene>
    <name evidence="1" type="ORF">HG15A2_47300</name>
</gene>
<organism evidence="1 2">
    <name type="scientific">Adhaeretor mobilis</name>
    <dbReference type="NCBI Taxonomy" id="1930276"/>
    <lineage>
        <taxon>Bacteria</taxon>
        <taxon>Pseudomonadati</taxon>
        <taxon>Planctomycetota</taxon>
        <taxon>Planctomycetia</taxon>
        <taxon>Pirellulales</taxon>
        <taxon>Lacipirellulaceae</taxon>
        <taxon>Adhaeretor</taxon>
    </lineage>
</organism>